<dbReference type="GeneID" id="45029995"/>
<dbReference type="SUPFAM" id="SSF52172">
    <property type="entry name" value="CheY-like"/>
    <property type="match status" value="1"/>
</dbReference>
<feature type="domain" description="OmpR/PhoB-type" evidence="5">
    <location>
        <begin position="127"/>
        <end position="226"/>
    </location>
</feature>
<dbReference type="InterPro" id="IPR016032">
    <property type="entry name" value="Sig_transdc_resp-reg_C-effctor"/>
</dbReference>
<sequence>MSYKVLVVDDEPRIHTFIRISLSAEGFDYIGASTIAEAKACFEAHSPHVILLDLGLPDGDGTEFLTTLRQTYKTPVLVLTARDQEEEKIRLLEAGANDYLSKPFGVKELIARIKVLVRDLVDEQTVADELVAGRVKIIKSTHQFWLDQREIPLTKKEFSFIEQLILKPGKLIEQTHLLSVIWGKSHVEDTHYLRVLVSQLRKKLNDSADEQRLLKTEPGLGYRLVLETSKHH</sequence>
<feature type="domain" description="Response regulatory" evidence="4">
    <location>
        <begin position="4"/>
        <end position="117"/>
    </location>
</feature>
<feature type="modified residue" description="4-aspartylphosphate" evidence="2">
    <location>
        <position position="53"/>
    </location>
</feature>
<keyword evidence="7" id="KW-1185">Reference proteome</keyword>
<dbReference type="PANTHER" id="PTHR48111">
    <property type="entry name" value="REGULATOR OF RPOS"/>
    <property type="match status" value="1"/>
</dbReference>
<dbReference type="InterPro" id="IPR036388">
    <property type="entry name" value="WH-like_DNA-bd_sf"/>
</dbReference>
<evidence type="ECO:0000256" key="1">
    <source>
        <dbReference type="ARBA" id="ARBA00023125"/>
    </source>
</evidence>
<evidence type="ECO:0000256" key="3">
    <source>
        <dbReference type="PROSITE-ProRule" id="PRU01091"/>
    </source>
</evidence>
<dbReference type="Gene3D" id="3.40.50.2300">
    <property type="match status" value="1"/>
</dbReference>
<dbReference type="InterPro" id="IPR039420">
    <property type="entry name" value="WalR-like"/>
</dbReference>
<dbReference type="PANTHER" id="PTHR48111:SF50">
    <property type="entry name" value="KDP OPERON TRANSCRIPTIONAL REGULATORY PROTEIN KDPE"/>
    <property type="match status" value="1"/>
</dbReference>
<dbReference type="SMART" id="SM00448">
    <property type="entry name" value="REC"/>
    <property type="match status" value="1"/>
</dbReference>
<dbReference type="InterPro" id="IPR001789">
    <property type="entry name" value="Sig_transdc_resp-reg_receiver"/>
</dbReference>
<reference evidence="7" key="1">
    <citation type="submission" date="2006-10" db="EMBL/GenBank/DDBJ databases">
        <authorList>
            <person name="Heidelberg J."/>
            <person name="Sebastian Y."/>
        </authorList>
    </citation>
    <scope>NUCLEOTIDE SEQUENCE [LARGE SCALE GENOMIC DNA]</scope>
    <source>
        <strain evidence="7">EX25</strain>
    </source>
</reference>
<dbReference type="PROSITE" id="PS50110">
    <property type="entry name" value="RESPONSE_REGULATORY"/>
    <property type="match status" value="1"/>
</dbReference>
<evidence type="ECO:0000313" key="6">
    <source>
        <dbReference type="EMBL" id="EDN57272.1"/>
    </source>
</evidence>
<dbReference type="Proteomes" id="UP000242664">
    <property type="component" value="Unassembled WGS sequence"/>
</dbReference>
<keyword evidence="2" id="KW-0597">Phosphoprotein</keyword>
<dbReference type="SUPFAM" id="SSF46894">
    <property type="entry name" value="C-terminal effector domain of the bipartite response regulators"/>
    <property type="match status" value="1"/>
</dbReference>
<organism evidence="6 7">
    <name type="scientific">Vibrio antiquarius (strain Ex25)</name>
    <dbReference type="NCBI Taxonomy" id="150340"/>
    <lineage>
        <taxon>Bacteria</taxon>
        <taxon>Pseudomonadati</taxon>
        <taxon>Pseudomonadota</taxon>
        <taxon>Gammaproteobacteria</taxon>
        <taxon>Vibrionales</taxon>
        <taxon>Vibrionaceae</taxon>
        <taxon>Vibrio</taxon>
        <taxon>Vibrio diabolicus subgroup</taxon>
    </lineage>
</organism>
<dbReference type="InterPro" id="IPR001867">
    <property type="entry name" value="OmpR/PhoB-type_DNA-bd"/>
</dbReference>
<dbReference type="Gene3D" id="6.10.250.690">
    <property type="match status" value="1"/>
</dbReference>
<evidence type="ECO:0000313" key="7">
    <source>
        <dbReference type="Proteomes" id="UP000242664"/>
    </source>
</evidence>
<dbReference type="Gene3D" id="1.10.10.10">
    <property type="entry name" value="Winged helix-like DNA-binding domain superfamily/Winged helix DNA-binding domain"/>
    <property type="match status" value="1"/>
</dbReference>
<evidence type="ECO:0000256" key="2">
    <source>
        <dbReference type="PROSITE-ProRule" id="PRU00169"/>
    </source>
</evidence>
<dbReference type="InterPro" id="IPR011006">
    <property type="entry name" value="CheY-like_superfamily"/>
</dbReference>
<evidence type="ECO:0000259" key="5">
    <source>
        <dbReference type="PROSITE" id="PS51755"/>
    </source>
</evidence>
<dbReference type="EMBL" id="DS267820">
    <property type="protein sequence ID" value="EDN57272.1"/>
    <property type="molecule type" value="Genomic_DNA"/>
</dbReference>
<dbReference type="Pfam" id="PF00486">
    <property type="entry name" value="Trans_reg_C"/>
    <property type="match status" value="1"/>
</dbReference>
<evidence type="ECO:0000259" key="4">
    <source>
        <dbReference type="PROSITE" id="PS50110"/>
    </source>
</evidence>
<feature type="DNA-binding region" description="OmpR/PhoB-type" evidence="3">
    <location>
        <begin position="127"/>
        <end position="226"/>
    </location>
</feature>
<dbReference type="RefSeq" id="WP_006742244.1">
    <property type="nucleotide sequence ID" value="NC_013457.1"/>
</dbReference>
<protein>
    <submittedName>
        <fullName evidence="6">Response regulator receiver</fullName>
    </submittedName>
</protein>
<dbReference type="CDD" id="cd00383">
    <property type="entry name" value="trans_reg_C"/>
    <property type="match status" value="1"/>
</dbReference>
<accession>A0ABM9WUY9</accession>
<name>A0ABM9WUY9_VIBAE</name>
<dbReference type="PROSITE" id="PS51755">
    <property type="entry name" value="OMPR_PHOB"/>
    <property type="match status" value="1"/>
</dbReference>
<keyword evidence="1 3" id="KW-0238">DNA-binding</keyword>
<dbReference type="SMART" id="SM00862">
    <property type="entry name" value="Trans_reg_C"/>
    <property type="match status" value="1"/>
</dbReference>
<gene>
    <name evidence="6" type="ORF">VEx25_A0285</name>
</gene>
<dbReference type="Pfam" id="PF00072">
    <property type="entry name" value="Response_reg"/>
    <property type="match status" value="1"/>
</dbReference>
<proteinExistence type="predicted"/>